<evidence type="ECO:0000256" key="3">
    <source>
        <dbReference type="HAMAP-Rule" id="MF_00649"/>
    </source>
</evidence>
<reference evidence="4 5" key="1">
    <citation type="submission" date="2021-01" db="EMBL/GenBank/DDBJ databases">
        <title>Draft Genome Sequence and Polyhydroxyalkanoate Biosynthetic Potential of Jeongeupia naejangsanensis Type Strain DSM 24253.</title>
        <authorList>
            <person name="Turrini P."/>
            <person name="Artuso I."/>
            <person name="Lugli G.A."/>
            <person name="Frangipani E."/>
            <person name="Ventura M."/>
            <person name="Visca P."/>
        </authorList>
    </citation>
    <scope>NUCLEOTIDE SEQUENCE [LARGE SCALE GENOMIC DNA]</scope>
    <source>
        <strain evidence="4 5">DSM 24253</strain>
    </source>
</reference>
<organism evidence="4 5">
    <name type="scientific">Jeongeupia naejangsanensis</name>
    <dbReference type="NCBI Taxonomy" id="613195"/>
    <lineage>
        <taxon>Bacteria</taxon>
        <taxon>Pseudomonadati</taxon>
        <taxon>Pseudomonadota</taxon>
        <taxon>Betaproteobacteria</taxon>
        <taxon>Neisseriales</taxon>
        <taxon>Chitinibacteraceae</taxon>
        <taxon>Jeongeupia</taxon>
    </lineage>
</organism>
<dbReference type="PANTHER" id="PTHR36150:SF1">
    <property type="entry name" value="DNA GYRASE INHIBITOR YACG"/>
    <property type="match status" value="1"/>
</dbReference>
<feature type="binding site" evidence="3">
    <location>
        <position position="31"/>
    </location>
    <ligand>
        <name>Zn(2+)</name>
        <dbReference type="ChEBI" id="CHEBI:29105"/>
    </ligand>
</feature>
<keyword evidence="2 3" id="KW-0862">Zinc</keyword>
<protein>
    <recommendedName>
        <fullName evidence="3">DNA gyrase inhibitor YacG</fullName>
    </recommendedName>
</protein>
<keyword evidence="1 3" id="KW-0479">Metal-binding</keyword>
<dbReference type="SUPFAM" id="SSF57716">
    <property type="entry name" value="Glucocorticoid receptor-like (DNA-binding domain)"/>
    <property type="match status" value="1"/>
</dbReference>
<dbReference type="EMBL" id="JAESND010000013">
    <property type="protein sequence ID" value="MBM3117713.1"/>
    <property type="molecule type" value="Genomic_DNA"/>
</dbReference>
<dbReference type="HAMAP" id="MF_00649">
    <property type="entry name" value="DNA_gyrase_inhibitor_YacG"/>
    <property type="match status" value="1"/>
</dbReference>
<evidence type="ECO:0000256" key="1">
    <source>
        <dbReference type="ARBA" id="ARBA00022723"/>
    </source>
</evidence>
<dbReference type="InterPro" id="IPR005584">
    <property type="entry name" value="DNA_gyrase_inhibitor_YacG"/>
</dbReference>
<comment type="cofactor">
    <cofactor evidence="3">
        <name>Zn(2+)</name>
        <dbReference type="ChEBI" id="CHEBI:29105"/>
    </cofactor>
    <text evidence="3">Binds 1 zinc ion.</text>
</comment>
<proteinExistence type="inferred from homology"/>
<comment type="caution">
    <text evidence="4">The sequence shown here is derived from an EMBL/GenBank/DDBJ whole genome shotgun (WGS) entry which is preliminary data.</text>
</comment>
<feature type="binding site" evidence="3">
    <location>
        <position position="27"/>
    </location>
    <ligand>
        <name>Zn(2+)</name>
        <dbReference type="ChEBI" id="CHEBI:29105"/>
    </ligand>
</feature>
<feature type="binding site" evidence="3">
    <location>
        <position position="11"/>
    </location>
    <ligand>
        <name>Zn(2+)</name>
        <dbReference type="ChEBI" id="CHEBI:29105"/>
    </ligand>
</feature>
<dbReference type="Gene3D" id="3.30.50.10">
    <property type="entry name" value="Erythroid Transcription Factor GATA-1, subunit A"/>
    <property type="match status" value="1"/>
</dbReference>
<evidence type="ECO:0000256" key="2">
    <source>
        <dbReference type="ARBA" id="ARBA00022833"/>
    </source>
</evidence>
<evidence type="ECO:0000313" key="4">
    <source>
        <dbReference type="EMBL" id="MBM3117713.1"/>
    </source>
</evidence>
<dbReference type="Pfam" id="PF03884">
    <property type="entry name" value="YacG"/>
    <property type="match status" value="1"/>
</dbReference>
<evidence type="ECO:0000313" key="5">
    <source>
        <dbReference type="Proteomes" id="UP000809431"/>
    </source>
</evidence>
<keyword evidence="5" id="KW-1185">Reference proteome</keyword>
<accession>A0ABS2BRN1</accession>
<comment type="function">
    <text evidence="3">Inhibits all the catalytic activities of DNA gyrase by preventing its interaction with DNA. Acts by binding directly to the C-terminal domain of GyrB, which probably disrupts DNA binding by the gyrase.</text>
</comment>
<dbReference type="InterPro" id="IPR013088">
    <property type="entry name" value="Znf_NHR/GATA"/>
</dbReference>
<dbReference type="Proteomes" id="UP000809431">
    <property type="component" value="Unassembled WGS sequence"/>
</dbReference>
<sequence>MTQRTVNCPQCGEPAIYGPDNPFRPFCSRRCRLIDLGQWADEQYRIPAAESPQQDVPPLDA</sequence>
<comment type="similarity">
    <text evidence="3">Belongs to the DNA gyrase inhibitor YacG family.</text>
</comment>
<dbReference type="PANTHER" id="PTHR36150">
    <property type="entry name" value="DNA GYRASE INHIBITOR YACG"/>
    <property type="match status" value="1"/>
</dbReference>
<dbReference type="RefSeq" id="WP_203539905.1">
    <property type="nucleotide sequence ID" value="NZ_JAESND010000013.1"/>
</dbReference>
<name>A0ABS2BRN1_9NEIS</name>
<feature type="binding site" evidence="3">
    <location>
        <position position="8"/>
    </location>
    <ligand>
        <name>Zn(2+)</name>
        <dbReference type="ChEBI" id="CHEBI:29105"/>
    </ligand>
</feature>
<gene>
    <name evidence="3" type="primary">yacG</name>
    <name evidence="4" type="ORF">JMJ54_17905</name>
</gene>
<comment type="subunit">
    <text evidence="3">Interacts with GyrB.</text>
</comment>